<dbReference type="CDD" id="cd00009">
    <property type="entry name" value="AAA"/>
    <property type="match status" value="1"/>
</dbReference>
<feature type="domain" description="AAA+ ATPase" evidence="9">
    <location>
        <begin position="37"/>
        <end position="178"/>
    </location>
</feature>
<dbReference type="InterPro" id="IPR004622">
    <property type="entry name" value="DNA_pol_HolB"/>
</dbReference>
<keyword evidence="3" id="KW-0479">Metal-binding</keyword>
<dbReference type="NCBIfam" id="NF004046">
    <property type="entry name" value="PRK05563.1"/>
    <property type="match status" value="1"/>
</dbReference>
<evidence type="ECO:0000256" key="8">
    <source>
        <dbReference type="ARBA" id="ARBA00049244"/>
    </source>
</evidence>
<keyword evidence="4" id="KW-0547">Nucleotide-binding</keyword>
<dbReference type="FunFam" id="1.10.8.60:FF:000013">
    <property type="entry name" value="DNA polymerase III subunit gamma/tau"/>
    <property type="match status" value="1"/>
</dbReference>
<evidence type="ECO:0000256" key="5">
    <source>
        <dbReference type="ARBA" id="ARBA00022833"/>
    </source>
</evidence>
<keyword evidence="5" id="KW-0862">Zinc</keyword>
<dbReference type="SUPFAM" id="SSF52540">
    <property type="entry name" value="P-loop containing nucleoside triphosphate hydrolases"/>
    <property type="match status" value="1"/>
</dbReference>
<keyword evidence="7" id="KW-0808">Transferase</keyword>
<protein>
    <recommendedName>
        <fullName evidence="2">DNA-directed DNA polymerase</fullName>
        <ecNumber evidence="2">2.7.7.7</ecNumber>
    </recommendedName>
</protein>
<dbReference type="InterPro" id="IPR003593">
    <property type="entry name" value="AAA+_ATPase"/>
</dbReference>
<evidence type="ECO:0000256" key="1">
    <source>
        <dbReference type="ARBA" id="ARBA00006360"/>
    </source>
</evidence>
<reference evidence="10" key="1">
    <citation type="journal article" date="2014" name="Front. Microbiol.">
        <title>High frequency of phylogenetically diverse reductive dehalogenase-homologous genes in deep subseafloor sedimentary metagenomes.</title>
        <authorList>
            <person name="Kawai M."/>
            <person name="Futagami T."/>
            <person name="Toyoda A."/>
            <person name="Takaki Y."/>
            <person name="Nishi S."/>
            <person name="Hori S."/>
            <person name="Arai W."/>
            <person name="Tsubouchi T."/>
            <person name="Morono Y."/>
            <person name="Uchiyama I."/>
            <person name="Ito T."/>
            <person name="Fujiyama A."/>
            <person name="Inagaki F."/>
            <person name="Takami H."/>
        </authorList>
    </citation>
    <scope>NUCLEOTIDE SEQUENCE</scope>
    <source>
        <strain evidence="10">Expedition CK06-06</strain>
    </source>
</reference>
<dbReference type="InterPro" id="IPR012763">
    <property type="entry name" value="DNA_pol_III_sug/sutau_N"/>
</dbReference>
<evidence type="ECO:0000256" key="4">
    <source>
        <dbReference type="ARBA" id="ARBA00022741"/>
    </source>
</evidence>
<dbReference type="AlphaFoldDB" id="X1CAD3"/>
<dbReference type="PANTHER" id="PTHR11669:SF0">
    <property type="entry name" value="PROTEIN STICHEL-LIKE 2"/>
    <property type="match status" value="1"/>
</dbReference>
<keyword evidence="6" id="KW-0067">ATP-binding</keyword>
<comment type="similarity">
    <text evidence="1">Belongs to the DnaX/STICHEL family.</text>
</comment>
<dbReference type="Pfam" id="PF22608">
    <property type="entry name" value="DNAX_ATPase_lid"/>
    <property type="match status" value="1"/>
</dbReference>
<dbReference type="Pfam" id="PF13177">
    <property type="entry name" value="DNA_pol3_delta2"/>
    <property type="match status" value="1"/>
</dbReference>
<evidence type="ECO:0000313" key="10">
    <source>
        <dbReference type="EMBL" id="GAG93323.1"/>
    </source>
</evidence>
<dbReference type="GO" id="GO:0003887">
    <property type="term" value="F:DNA-directed DNA polymerase activity"/>
    <property type="evidence" value="ECO:0007669"/>
    <property type="project" value="UniProtKB-KW"/>
</dbReference>
<organism evidence="10">
    <name type="scientific">marine sediment metagenome</name>
    <dbReference type="NCBI Taxonomy" id="412755"/>
    <lineage>
        <taxon>unclassified sequences</taxon>
        <taxon>metagenomes</taxon>
        <taxon>ecological metagenomes</taxon>
    </lineage>
</organism>
<dbReference type="Gene3D" id="1.10.8.60">
    <property type="match status" value="1"/>
</dbReference>
<proteinExistence type="inferred from homology"/>
<dbReference type="SMART" id="SM00382">
    <property type="entry name" value="AAA"/>
    <property type="match status" value="1"/>
</dbReference>
<dbReference type="GO" id="GO:0008408">
    <property type="term" value="F:3'-5' exonuclease activity"/>
    <property type="evidence" value="ECO:0007669"/>
    <property type="project" value="InterPro"/>
</dbReference>
<dbReference type="GO" id="GO:0009360">
    <property type="term" value="C:DNA polymerase III complex"/>
    <property type="evidence" value="ECO:0007669"/>
    <property type="project" value="InterPro"/>
</dbReference>
<dbReference type="EMBL" id="BART01024821">
    <property type="protein sequence ID" value="GAG93323.1"/>
    <property type="molecule type" value="Genomic_DNA"/>
</dbReference>
<dbReference type="FunFam" id="3.40.50.300:FF:000014">
    <property type="entry name" value="DNA polymerase III subunit gamma/tau"/>
    <property type="match status" value="1"/>
</dbReference>
<dbReference type="GO" id="GO:0005524">
    <property type="term" value="F:ATP binding"/>
    <property type="evidence" value="ECO:0007669"/>
    <property type="project" value="UniProtKB-KW"/>
</dbReference>
<feature type="non-terminal residue" evidence="10">
    <location>
        <position position="261"/>
    </location>
</feature>
<dbReference type="GO" id="GO:0046872">
    <property type="term" value="F:metal ion binding"/>
    <property type="evidence" value="ECO:0007669"/>
    <property type="project" value="UniProtKB-KW"/>
</dbReference>
<dbReference type="InterPro" id="IPR045085">
    <property type="entry name" value="HLD_clamp_pol_III_gamma_tau"/>
</dbReference>
<evidence type="ECO:0000256" key="6">
    <source>
        <dbReference type="ARBA" id="ARBA00022840"/>
    </source>
</evidence>
<dbReference type="PANTHER" id="PTHR11669">
    <property type="entry name" value="REPLICATION FACTOR C / DNA POLYMERASE III GAMMA-TAU SUBUNIT"/>
    <property type="match status" value="1"/>
</dbReference>
<evidence type="ECO:0000259" key="9">
    <source>
        <dbReference type="SMART" id="SM00382"/>
    </source>
</evidence>
<dbReference type="Gene3D" id="3.40.50.300">
    <property type="entry name" value="P-loop containing nucleotide triphosphate hydrolases"/>
    <property type="match status" value="1"/>
</dbReference>
<comment type="caution">
    <text evidence="10">The sequence shown here is derived from an EMBL/GenBank/DDBJ whole genome shotgun (WGS) entry which is preliminary data.</text>
</comment>
<keyword evidence="7" id="KW-0548">Nucleotidyltransferase</keyword>
<gene>
    <name evidence="10" type="ORF">S01H4_44715</name>
</gene>
<dbReference type="GO" id="GO:0006261">
    <property type="term" value="P:DNA-templated DNA replication"/>
    <property type="evidence" value="ECO:0007669"/>
    <property type="project" value="TreeGrafter"/>
</dbReference>
<dbReference type="InterPro" id="IPR027417">
    <property type="entry name" value="P-loop_NTPase"/>
</dbReference>
<dbReference type="CDD" id="cd18137">
    <property type="entry name" value="HLD_clamp_pol_III_gamma_tau"/>
    <property type="match status" value="1"/>
</dbReference>
<sequence length="261" mass="28944">MGSEVFYRKWRPQILAELVGQEPVVQTLRRAVESRKIAHAYLFCGPRGTGKTSTGRILAKAVNCPNQTGGEPCNGCSICRSITEGRAPDVIEIDAASNRGIDEIRSLREKVHYAPNLARYKVYIIDEVHMLTEAASNALLKTLEEPPPHVIFILATTEPHKVLPTIMSRCQRFNFRRLAQGAIVDKLKLICQQEDINVGVDSLKLIAQAATGSLRDAENLLQQLIAYYGNQIDFDQIRMALGFSKDLRVGELAKCIANGDI</sequence>
<evidence type="ECO:0000256" key="2">
    <source>
        <dbReference type="ARBA" id="ARBA00012417"/>
    </source>
</evidence>
<dbReference type="NCBIfam" id="TIGR00678">
    <property type="entry name" value="holB"/>
    <property type="match status" value="1"/>
</dbReference>
<comment type="catalytic activity">
    <reaction evidence="8">
        <text>DNA(n) + a 2'-deoxyribonucleoside 5'-triphosphate = DNA(n+1) + diphosphate</text>
        <dbReference type="Rhea" id="RHEA:22508"/>
        <dbReference type="Rhea" id="RHEA-COMP:17339"/>
        <dbReference type="Rhea" id="RHEA-COMP:17340"/>
        <dbReference type="ChEBI" id="CHEBI:33019"/>
        <dbReference type="ChEBI" id="CHEBI:61560"/>
        <dbReference type="ChEBI" id="CHEBI:173112"/>
        <dbReference type="EC" id="2.7.7.7"/>
    </reaction>
</comment>
<evidence type="ECO:0000256" key="7">
    <source>
        <dbReference type="ARBA" id="ARBA00022932"/>
    </source>
</evidence>
<evidence type="ECO:0000256" key="3">
    <source>
        <dbReference type="ARBA" id="ARBA00022723"/>
    </source>
</evidence>
<dbReference type="InterPro" id="IPR050238">
    <property type="entry name" value="DNA_Rep/Repair_Clamp_Loader"/>
</dbReference>
<dbReference type="NCBIfam" id="TIGR02397">
    <property type="entry name" value="dnaX_nterm"/>
    <property type="match status" value="1"/>
</dbReference>
<accession>X1CAD3</accession>
<dbReference type="EC" id="2.7.7.7" evidence="2"/>
<name>X1CAD3_9ZZZZ</name>
<keyword evidence="7" id="KW-0239">DNA-directed DNA polymerase</keyword>